<feature type="domain" description="RecA family profile 1" evidence="1">
    <location>
        <begin position="36"/>
        <end position="255"/>
    </location>
</feature>
<dbReference type="GO" id="GO:0033063">
    <property type="term" value="C:Rad51B-Rad51C-Rad51D-XRCC2 complex"/>
    <property type="evidence" value="ECO:0007669"/>
    <property type="project" value="InterPro"/>
</dbReference>
<sequence length="352" mass="37611">MQVDEPQRDALADYEEQILQWLRPDETAGQLLRRTYVQPLRTGLPLIDRFTTLRGGQVLEIASAAGCGRTTALLQVAASCILPGPFNGIDYGGQAAHVLFFDLDGKMDVVKLLEMLDARISQRQTEAGVPLEQQDEQPAMQDSLARFHLVRCHSSFELLASLRTLRPALDALAAAPGGLACLLIDNVAAFYYLDKAARGAPAGGGGGVFAGGGAAEDITREGAPLTLYRVHAAIAAELRAIQRRVRVPVIASKHVLFPGGREAAGQPQDPWSHRDSMMKPWQDLVTHRLMLRTEISSSSSRGVGGRGAAHAAAAGAGPPVRLAKWVLPEDAAVVRYGLDQDGVHVLQVGGPS</sequence>
<dbReference type="InterPro" id="IPR027417">
    <property type="entry name" value="P-loop_NTPase"/>
</dbReference>
<dbReference type="PANTHER" id="PTHR46644">
    <property type="entry name" value="DNA REPAIR PROTEIN XRCC2"/>
    <property type="match status" value="1"/>
</dbReference>
<dbReference type="Proteomes" id="UP001205105">
    <property type="component" value="Unassembled WGS sequence"/>
</dbReference>
<accession>A0AAD5DNN4</accession>
<proteinExistence type="predicted"/>
<dbReference type="GO" id="GO:0005657">
    <property type="term" value="C:replication fork"/>
    <property type="evidence" value="ECO:0007669"/>
    <property type="project" value="InterPro"/>
</dbReference>
<dbReference type="GO" id="GO:0003677">
    <property type="term" value="F:DNA binding"/>
    <property type="evidence" value="ECO:0007669"/>
    <property type="project" value="InterPro"/>
</dbReference>
<dbReference type="CDD" id="cd19490">
    <property type="entry name" value="XRCC2"/>
    <property type="match status" value="1"/>
</dbReference>
<dbReference type="InterPro" id="IPR030547">
    <property type="entry name" value="XRCC2"/>
</dbReference>
<keyword evidence="3" id="KW-1185">Reference proteome</keyword>
<dbReference type="GO" id="GO:0140664">
    <property type="term" value="F:ATP-dependent DNA damage sensor activity"/>
    <property type="evidence" value="ECO:0007669"/>
    <property type="project" value="InterPro"/>
</dbReference>
<evidence type="ECO:0000313" key="3">
    <source>
        <dbReference type="Proteomes" id="UP001205105"/>
    </source>
</evidence>
<dbReference type="PANTHER" id="PTHR46644:SF2">
    <property type="entry name" value="DNA REPAIR PROTEIN XRCC2"/>
    <property type="match status" value="1"/>
</dbReference>
<dbReference type="GO" id="GO:0005524">
    <property type="term" value="F:ATP binding"/>
    <property type="evidence" value="ECO:0007669"/>
    <property type="project" value="InterPro"/>
</dbReference>
<name>A0AAD5DNN4_9CHLO</name>
<evidence type="ECO:0000313" key="2">
    <source>
        <dbReference type="EMBL" id="KAI7839693.1"/>
    </source>
</evidence>
<dbReference type="PROSITE" id="PS50162">
    <property type="entry name" value="RECA_2"/>
    <property type="match status" value="1"/>
</dbReference>
<evidence type="ECO:0000259" key="1">
    <source>
        <dbReference type="PROSITE" id="PS50162"/>
    </source>
</evidence>
<dbReference type="InterPro" id="IPR020588">
    <property type="entry name" value="RecA_ATP-bd"/>
</dbReference>
<comment type="caution">
    <text evidence="2">The sequence shown here is derived from an EMBL/GenBank/DDBJ whole genome shotgun (WGS) entry which is preliminary data.</text>
</comment>
<reference evidence="2" key="1">
    <citation type="submission" date="2020-11" db="EMBL/GenBank/DDBJ databases">
        <title>Chlorella ohadii genome sequencing and assembly.</title>
        <authorList>
            <person name="Murik O."/>
            <person name="Treves H."/>
            <person name="Kedem I."/>
            <person name="Shotland Y."/>
            <person name="Kaplan A."/>
        </authorList>
    </citation>
    <scope>NUCLEOTIDE SEQUENCE</scope>
    <source>
        <strain evidence="2">1</strain>
    </source>
</reference>
<dbReference type="AlphaFoldDB" id="A0AAD5DNN4"/>
<dbReference type="EMBL" id="JADXDR010000095">
    <property type="protein sequence ID" value="KAI7839693.1"/>
    <property type="molecule type" value="Genomic_DNA"/>
</dbReference>
<dbReference type="Gene3D" id="3.40.50.300">
    <property type="entry name" value="P-loop containing nucleotide triphosphate hydrolases"/>
    <property type="match status" value="1"/>
</dbReference>
<organism evidence="2 3">
    <name type="scientific">Chlorella ohadii</name>
    <dbReference type="NCBI Taxonomy" id="2649997"/>
    <lineage>
        <taxon>Eukaryota</taxon>
        <taxon>Viridiplantae</taxon>
        <taxon>Chlorophyta</taxon>
        <taxon>core chlorophytes</taxon>
        <taxon>Trebouxiophyceae</taxon>
        <taxon>Chlorellales</taxon>
        <taxon>Chlorellaceae</taxon>
        <taxon>Chlorella clade</taxon>
        <taxon>Chlorella</taxon>
    </lineage>
</organism>
<gene>
    <name evidence="2" type="ORF">COHA_006500</name>
</gene>
<dbReference type="SUPFAM" id="SSF52540">
    <property type="entry name" value="P-loop containing nucleoside triphosphate hydrolases"/>
    <property type="match status" value="1"/>
</dbReference>
<protein>
    <recommendedName>
        <fullName evidence="1">RecA family profile 1 domain-containing protein</fullName>
    </recommendedName>
</protein>
<dbReference type="GO" id="GO:0000724">
    <property type="term" value="P:double-strand break repair via homologous recombination"/>
    <property type="evidence" value="ECO:0007669"/>
    <property type="project" value="InterPro"/>
</dbReference>